<dbReference type="SUPFAM" id="SSF81901">
    <property type="entry name" value="HCP-like"/>
    <property type="match status" value="1"/>
</dbReference>
<name>A0A5C8EC89_9SPIR</name>
<dbReference type="EMBL" id="SAXX01000001">
    <property type="protein sequence ID" value="TXJ35058.1"/>
    <property type="molecule type" value="Genomic_DNA"/>
</dbReference>
<comment type="caution">
    <text evidence="3">The sequence shown here is derived from an EMBL/GenBank/DDBJ whole genome shotgun (WGS) entry which is preliminary data.</text>
</comment>
<reference evidence="3 4" key="1">
    <citation type="journal article" date="1992" name="Lakartidningen">
        <title>[Penicillin V and not amoxicillin is the first choice preparation in acute otitis].</title>
        <authorList>
            <person name="Kamme C."/>
            <person name="Lundgren K."/>
            <person name="Prellner K."/>
        </authorList>
    </citation>
    <scope>NUCLEOTIDE SEQUENCE [LARGE SCALE GENOMIC DNA]</scope>
    <source>
        <strain evidence="3 4">PC5538III-lc</strain>
    </source>
</reference>
<proteinExistence type="predicted"/>
<dbReference type="Proteomes" id="UP000324707">
    <property type="component" value="Unassembled WGS sequence"/>
</dbReference>
<feature type="domain" description="DUF5107" evidence="2">
    <location>
        <begin position="55"/>
        <end position="340"/>
    </location>
</feature>
<protein>
    <submittedName>
        <fullName evidence="3">DUF5107 domain-containing protein</fullName>
    </submittedName>
</protein>
<dbReference type="InterPro" id="IPR033396">
    <property type="entry name" value="DUF5107"/>
</dbReference>
<evidence type="ECO:0000256" key="1">
    <source>
        <dbReference type="PROSITE-ProRule" id="PRU00339"/>
    </source>
</evidence>
<keyword evidence="1" id="KW-0802">TPR repeat</keyword>
<evidence type="ECO:0000313" key="3">
    <source>
        <dbReference type="EMBL" id="TXJ35058.1"/>
    </source>
</evidence>
<dbReference type="PROSITE" id="PS50005">
    <property type="entry name" value="TPR"/>
    <property type="match status" value="1"/>
</dbReference>
<organism evidence="3 4">
    <name type="scientific">Brachyspira aalborgi</name>
    <dbReference type="NCBI Taxonomy" id="29522"/>
    <lineage>
        <taxon>Bacteria</taxon>
        <taxon>Pseudomonadati</taxon>
        <taxon>Spirochaetota</taxon>
        <taxon>Spirochaetia</taxon>
        <taxon>Brachyspirales</taxon>
        <taxon>Brachyspiraceae</taxon>
        <taxon>Brachyspira</taxon>
    </lineage>
</organism>
<dbReference type="InterPro" id="IPR011990">
    <property type="entry name" value="TPR-like_helical_dom_sf"/>
</dbReference>
<accession>A0A5C8EC89</accession>
<sequence>MEIYLSSISIEGSILKGENPLPIFRDRQKDKPIQSDGTLNKESMENMGYEIGMRILPYKLQDRYDRDRKIINLKTVVIKNDKLKATFLCEYGGRLYSLIDLETGKELLFKNPVFQLANLSTRNAWFSGGIEWNVSQFGHSLQTCEPLFFAIVHGEEDFLRLYEFERTKRIYYQIDFRLPENSKNLYAHIKIINDENYKKPMYCWTNIAVREEKNIRIFSSTEDIIYIYPDSVGSTENSIKKFGASKLPKTPFVNEGSYPLNFPYSSEYFFQTKKETINPWEAAVYEDGFIFFEMSTGKLRYRKMFCWGNLEGGRKWESFLSKENEGAYVEIQAGITPTQVNGFDIDANTNIEFTQMFSFANITNQNDIYELYNKDYSKARDKVKNIIDSNVSKNHLDELFYKYSKESNLKINGDILSFGKGWGALENLRREKYKLKESPKSLYFPKSSIDRECLTWLKLLEDGNLNEMEESYLPDSYSLDFKNELENIKNKNAITLIHLGIIYYENFLEEKAFELWIKSLEIKPYAIAYRNLSIYYKNKNEYDKAIFYMEKAIRIFENKNMIIDESFLVEYLELLSYIKYYDKIIYLYEKYNKNEKIAVFAARAYFEKKEYNKLENIFNIEQITIREGENYLLDIYFEYIAKLKSEKENIEFNDELIKKIRIEEKAPENLDFRMVKR</sequence>
<dbReference type="AlphaFoldDB" id="A0A5C8EC89"/>
<evidence type="ECO:0000259" key="2">
    <source>
        <dbReference type="Pfam" id="PF17128"/>
    </source>
</evidence>
<evidence type="ECO:0000313" key="4">
    <source>
        <dbReference type="Proteomes" id="UP000324707"/>
    </source>
</evidence>
<gene>
    <name evidence="3" type="ORF">EPJ69_00515</name>
</gene>
<feature type="repeat" description="TPR" evidence="1">
    <location>
        <begin position="526"/>
        <end position="559"/>
    </location>
</feature>
<dbReference type="InterPro" id="IPR019734">
    <property type="entry name" value="TPR_rpt"/>
</dbReference>
<dbReference type="RefSeq" id="WP_147735436.1">
    <property type="nucleotide sequence ID" value="NZ_SAXX01000001.1"/>
</dbReference>
<dbReference type="Pfam" id="PF17128">
    <property type="entry name" value="DUF5107"/>
    <property type="match status" value="1"/>
</dbReference>
<dbReference type="Gene3D" id="1.25.40.10">
    <property type="entry name" value="Tetratricopeptide repeat domain"/>
    <property type="match status" value="1"/>
</dbReference>